<dbReference type="Proteomes" id="UP000501003">
    <property type="component" value="Chromosome"/>
</dbReference>
<dbReference type="Pfam" id="PF02604">
    <property type="entry name" value="PhdYeFM_antitox"/>
    <property type="match status" value="1"/>
</dbReference>
<proteinExistence type="inferred from homology"/>
<evidence type="ECO:0000256" key="2">
    <source>
        <dbReference type="RuleBase" id="RU362080"/>
    </source>
</evidence>
<dbReference type="NCBIfam" id="TIGR01552">
    <property type="entry name" value="phd_fam"/>
    <property type="match status" value="1"/>
</dbReference>
<dbReference type="Gene3D" id="3.40.1620.10">
    <property type="entry name" value="YefM-like domain"/>
    <property type="match status" value="1"/>
</dbReference>
<comment type="function">
    <text evidence="2">Antitoxin component of a type II toxin-antitoxin (TA) system.</text>
</comment>
<evidence type="ECO:0000313" key="3">
    <source>
        <dbReference type="EMBL" id="QKJ24708.1"/>
    </source>
</evidence>
<dbReference type="InterPro" id="IPR051416">
    <property type="entry name" value="phD-YefM_TA_antitoxins"/>
</dbReference>
<protein>
    <recommendedName>
        <fullName evidence="2">Antitoxin</fullName>
    </recommendedName>
</protein>
<name>A0A7D4QF77_9MICO</name>
<dbReference type="EMBL" id="CP054056">
    <property type="protein sequence ID" value="QKJ24708.1"/>
    <property type="molecule type" value="Genomic_DNA"/>
</dbReference>
<comment type="similarity">
    <text evidence="1 2">Belongs to the phD/YefM antitoxin family.</text>
</comment>
<dbReference type="InterPro" id="IPR036165">
    <property type="entry name" value="YefM-like_sf"/>
</dbReference>
<keyword evidence="4" id="KW-1185">Reference proteome</keyword>
<sequence length="87" mass="9997">MVKFVALTEAKAQLSELIDRTLEGEEVIITRHGKPVVKLVPYEKPKLVYGLLEGKLSKDWAEINFDDSSHMDESWAAWRQKIERLGN</sequence>
<evidence type="ECO:0000256" key="1">
    <source>
        <dbReference type="ARBA" id="ARBA00009981"/>
    </source>
</evidence>
<organism evidence="3 4">
    <name type="scientific">Aquiluna borgnonia</name>
    <dbReference type="NCBI Taxonomy" id="2499157"/>
    <lineage>
        <taxon>Bacteria</taxon>
        <taxon>Bacillati</taxon>
        <taxon>Actinomycetota</taxon>
        <taxon>Actinomycetes</taxon>
        <taxon>Micrococcales</taxon>
        <taxon>Microbacteriaceae</taxon>
        <taxon>Luna cluster</taxon>
        <taxon>Luna-1 subcluster</taxon>
        <taxon>Aquiluna</taxon>
    </lineage>
</organism>
<reference evidence="3 4" key="1">
    <citation type="submission" date="2020-05" db="EMBL/GenBank/DDBJ databases">
        <title>Aquirufa sp. strain 15G-AUS-rot a new Aquirufa species.</title>
        <authorList>
            <person name="Pitt A."/>
            <person name="Hahn M.W."/>
        </authorList>
    </citation>
    <scope>NUCLEOTIDE SEQUENCE [LARGE SCALE GENOMIC DNA]</scope>
    <source>
        <strain evidence="3 4">15G-AUS-rot</strain>
    </source>
</reference>
<gene>
    <name evidence="3" type="ORF">HRU87_00390</name>
</gene>
<dbReference type="PANTHER" id="PTHR35377">
    <property type="entry name" value="ANTITOXIN VAPB49-RELATED-RELATED"/>
    <property type="match status" value="1"/>
</dbReference>
<dbReference type="AlphaFoldDB" id="A0A7D4QF77"/>
<accession>A0A7D4QF77</accession>
<dbReference type="InterPro" id="IPR006442">
    <property type="entry name" value="Antitoxin_Phd/YefM"/>
</dbReference>
<dbReference type="PANTHER" id="PTHR35377:SF4">
    <property type="entry name" value="PREVENT-HOST-DEATH FAMILY PROTEIN"/>
    <property type="match status" value="1"/>
</dbReference>
<dbReference type="RefSeq" id="WP_173493007.1">
    <property type="nucleotide sequence ID" value="NZ_CP054056.1"/>
</dbReference>
<dbReference type="KEGG" id="aqg:HRU87_00390"/>
<dbReference type="SUPFAM" id="SSF143120">
    <property type="entry name" value="YefM-like"/>
    <property type="match status" value="1"/>
</dbReference>
<evidence type="ECO:0000313" key="4">
    <source>
        <dbReference type="Proteomes" id="UP000501003"/>
    </source>
</evidence>